<dbReference type="Pfam" id="PF25917">
    <property type="entry name" value="BSH_RND"/>
    <property type="match status" value="1"/>
</dbReference>
<dbReference type="Pfam" id="PF25876">
    <property type="entry name" value="HH_MFP_RND"/>
    <property type="match status" value="1"/>
</dbReference>
<feature type="domain" description="Multidrug resistance protein MdtA-like alpha-helical hairpin" evidence="4">
    <location>
        <begin position="121"/>
        <end position="181"/>
    </location>
</feature>
<dbReference type="InterPro" id="IPR058624">
    <property type="entry name" value="MdtA-like_HH"/>
</dbReference>
<evidence type="ECO:0000259" key="6">
    <source>
        <dbReference type="Pfam" id="PF26002"/>
    </source>
</evidence>
<dbReference type="AlphaFoldDB" id="A0A7X9P1A5"/>
<dbReference type="EMBL" id="JABANE010000014">
    <property type="protein sequence ID" value="NME67721.1"/>
    <property type="molecule type" value="Genomic_DNA"/>
</dbReference>
<feature type="region of interest" description="Disordered" evidence="2">
    <location>
        <begin position="362"/>
        <end position="382"/>
    </location>
</feature>
<comment type="caution">
    <text evidence="7">The sequence shown here is derived from an EMBL/GenBank/DDBJ whole genome shotgun (WGS) entry which is preliminary data.</text>
</comment>
<protein>
    <submittedName>
        <fullName evidence="7">HlyD family efflux transporter periplasmic adaptor subunit</fullName>
    </submittedName>
</protein>
<dbReference type="GO" id="GO:0030313">
    <property type="term" value="C:cell envelope"/>
    <property type="evidence" value="ECO:0007669"/>
    <property type="project" value="UniProtKB-SubCell"/>
</dbReference>
<keyword evidence="3" id="KW-0472">Membrane</keyword>
<evidence type="ECO:0000259" key="4">
    <source>
        <dbReference type="Pfam" id="PF25876"/>
    </source>
</evidence>
<evidence type="ECO:0000313" key="7">
    <source>
        <dbReference type="EMBL" id="NME67721.1"/>
    </source>
</evidence>
<reference evidence="7 8" key="1">
    <citation type="submission" date="2020-04" db="EMBL/GenBank/DDBJ databases">
        <title>Flammeovirga sp. SR4, a novel species isolated from seawater.</title>
        <authorList>
            <person name="Wang X."/>
        </authorList>
    </citation>
    <scope>NUCLEOTIDE SEQUENCE [LARGE SCALE GENOMIC DNA]</scope>
    <source>
        <strain evidence="7 8">ATCC 23126</strain>
    </source>
</reference>
<dbReference type="GO" id="GO:0015562">
    <property type="term" value="F:efflux transmembrane transporter activity"/>
    <property type="evidence" value="ECO:0007669"/>
    <property type="project" value="TreeGrafter"/>
</dbReference>
<dbReference type="Gene3D" id="2.40.50.100">
    <property type="match status" value="1"/>
</dbReference>
<dbReference type="Gene3D" id="2.40.30.170">
    <property type="match status" value="1"/>
</dbReference>
<dbReference type="Gene3D" id="2.40.420.20">
    <property type="match status" value="1"/>
</dbReference>
<sequence length="462" mass="51386">MAKKKKRKQSKLKIYIGLGIVVIALAVAGYFYNKNKEVVTKVEFAVATKGTITEKVSASGRVQPINEVNLSSEVSGEIRELYVKEGDSVNTKQLLAQIRPDNFQSALDQARASLNAQKAQLARSRADEAQNEARLRQAELTFKRNENLWKDKVISDQDYENSKAEFEIAQANLKAAKESVRASEYTVKSAVAQVDDAKESLMLTKIFAPMSGVVSKLSVEKGEMVVGARQMSATELMRIANLAEMETRVDVNENDIIRIHVGDTAIIDVDAYSYRDLKFKGVVTAIANSANETTSTDVVTEFEVKIRILPSSYTNLLAENKGSESPFRPGMTASVDVITQTKNDIWIVPLTSVTTRKRFELKKNEEENEDDEGNENEVKISSNAKDNELEEVIFVYNKESQKVEARIVKTGVSDFENIEIVDGIFDGDVVVKGPFRVVSETLSNGDKVESMSDEEANKKPWE</sequence>
<dbReference type="SUPFAM" id="SSF111369">
    <property type="entry name" value="HlyD-like secretion proteins"/>
    <property type="match status" value="1"/>
</dbReference>
<keyword evidence="3" id="KW-1133">Transmembrane helix</keyword>
<dbReference type="Proteomes" id="UP000576082">
    <property type="component" value="Unassembled WGS sequence"/>
</dbReference>
<evidence type="ECO:0000259" key="5">
    <source>
        <dbReference type="Pfam" id="PF25917"/>
    </source>
</evidence>
<keyword evidence="1" id="KW-0175">Coiled coil</keyword>
<dbReference type="GO" id="GO:1990961">
    <property type="term" value="P:xenobiotic detoxification by transmembrane export across the plasma membrane"/>
    <property type="evidence" value="ECO:0007669"/>
    <property type="project" value="InterPro"/>
</dbReference>
<proteinExistence type="predicted"/>
<dbReference type="Pfam" id="PF26002">
    <property type="entry name" value="Beta-barrel_AprE"/>
    <property type="match status" value="1"/>
</dbReference>
<dbReference type="InterPro" id="IPR030190">
    <property type="entry name" value="MacA_alpha-hairpin_sf"/>
</dbReference>
<dbReference type="PANTHER" id="PTHR30469">
    <property type="entry name" value="MULTIDRUG RESISTANCE PROTEIN MDTA"/>
    <property type="match status" value="1"/>
</dbReference>
<dbReference type="GO" id="GO:1990281">
    <property type="term" value="C:efflux pump complex"/>
    <property type="evidence" value="ECO:0007669"/>
    <property type="project" value="TreeGrafter"/>
</dbReference>
<feature type="compositionally biased region" description="Acidic residues" evidence="2">
    <location>
        <begin position="366"/>
        <end position="375"/>
    </location>
</feature>
<dbReference type="GO" id="GO:1990195">
    <property type="term" value="C:macrolide transmembrane transporter complex"/>
    <property type="evidence" value="ECO:0007669"/>
    <property type="project" value="InterPro"/>
</dbReference>
<evidence type="ECO:0000256" key="3">
    <source>
        <dbReference type="SAM" id="Phobius"/>
    </source>
</evidence>
<keyword evidence="8" id="KW-1185">Reference proteome</keyword>
<dbReference type="InterPro" id="IPR058982">
    <property type="entry name" value="Beta-barrel_AprE"/>
</dbReference>
<feature type="domain" description="AprE-like beta-barrel" evidence="6">
    <location>
        <begin position="248"/>
        <end position="339"/>
    </location>
</feature>
<dbReference type="InterPro" id="IPR058625">
    <property type="entry name" value="MdtA-like_BSH"/>
</dbReference>
<name>A0A7X9P1A5_9BACT</name>
<accession>A0A7X9P1A5</accession>
<evidence type="ECO:0000256" key="1">
    <source>
        <dbReference type="ARBA" id="ARBA00023054"/>
    </source>
</evidence>
<feature type="transmembrane region" description="Helical" evidence="3">
    <location>
        <begin position="12"/>
        <end position="32"/>
    </location>
</feature>
<gene>
    <name evidence="7" type="ORF">HHU12_07060</name>
</gene>
<dbReference type="Gene3D" id="6.10.140.1990">
    <property type="match status" value="1"/>
</dbReference>
<keyword evidence="3" id="KW-0812">Transmembrane</keyword>
<organism evidence="7 8">
    <name type="scientific">Flammeovirga aprica JL-4</name>
    <dbReference type="NCBI Taxonomy" id="694437"/>
    <lineage>
        <taxon>Bacteria</taxon>
        <taxon>Pseudomonadati</taxon>
        <taxon>Bacteroidota</taxon>
        <taxon>Cytophagia</taxon>
        <taxon>Cytophagales</taxon>
        <taxon>Flammeovirgaceae</taxon>
        <taxon>Flammeovirga</taxon>
    </lineage>
</organism>
<evidence type="ECO:0000256" key="2">
    <source>
        <dbReference type="SAM" id="MobiDB-lite"/>
    </source>
</evidence>
<dbReference type="PANTHER" id="PTHR30469:SF33">
    <property type="entry name" value="SLR1207 PROTEIN"/>
    <property type="match status" value="1"/>
</dbReference>
<dbReference type="GO" id="GO:0019898">
    <property type="term" value="C:extrinsic component of membrane"/>
    <property type="evidence" value="ECO:0007669"/>
    <property type="project" value="InterPro"/>
</dbReference>
<dbReference type="RefSeq" id="WP_169656052.1">
    <property type="nucleotide sequence ID" value="NZ_JABANE010000014.1"/>
</dbReference>
<feature type="domain" description="Multidrug resistance protein MdtA-like barrel-sandwich hybrid" evidence="5">
    <location>
        <begin position="66"/>
        <end position="231"/>
    </location>
</feature>
<evidence type="ECO:0000313" key="8">
    <source>
        <dbReference type="Proteomes" id="UP000576082"/>
    </source>
</evidence>